<accession>A0A2U2J6Z2</accession>
<keyword evidence="4" id="KW-0547">Nucleotide-binding</keyword>
<dbReference type="Gene3D" id="3.40.50.300">
    <property type="entry name" value="P-loop containing nucleotide triphosphate hydrolases"/>
    <property type="match status" value="1"/>
</dbReference>
<protein>
    <submittedName>
        <fullName evidence="7">Gliding motility-associated ABC transporter ATP-binding subunit GldA</fullName>
    </submittedName>
</protein>
<dbReference type="Proteomes" id="UP000245670">
    <property type="component" value="Unassembled WGS sequence"/>
</dbReference>
<feature type="domain" description="ABC transporter" evidence="6">
    <location>
        <begin position="3"/>
        <end position="228"/>
    </location>
</feature>
<dbReference type="SMART" id="SM00382">
    <property type="entry name" value="AAA"/>
    <property type="match status" value="1"/>
</dbReference>
<evidence type="ECO:0000313" key="7">
    <source>
        <dbReference type="EMBL" id="PWG04072.1"/>
    </source>
</evidence>
<evidence type="ECO:0000256" key="2">
    <source>
        <dbReference type="ARBA" id="ARBA00022448"/>
    </source>
</evidence>
<evidence type="ECO:0000256" key="5">
    <source>
        <dbReference type="ARBA" id="ARBA00022840"/>
    </source>
</evidence>
<evidence type="ECO:0000256" key="1">
    <source>
        <dbReference type="ARBA" id="ARBA00005417"/>
    </source>
</evidence>
<dbReference type="NCBIfam" id="TIGR03522">
    <property type="entry name" value="GldA_ABC_ATP"/>
    <property type="match status" value="1"/>
</dbReference>
<dbReference type="InterPro" id="IPR003593">
    <property type="entry name" value="AAA+_ATPase"/>
</dbReference>
<evidence type="ECO:0000259" key="6">
    <source>
        <dbReference type="PROSITE" id="PS50893"/>
    </source>
</evidence>
<gene>
    <name evidence="7" type="primary">gldA</name>
    <name evidence="7" type="ORF">DIS07_13965</name>
</gene>
<dbReference type="RefSeq" id="WP_109405889.1">
    <property type="nucleotide sequence ID" value="NZ_QFFG01000007.1"/>
</dbReference>
<dbReference type="GO" id="GO:0005524">
    <property type="term" value="F:ATP binding"/>
    <property type="evidence" value="ECO:0007669"/>
    <property type="project" value="UniProtKB-KW"/>
</dbReference>
<dbReference type="EMBL" id="QFFG01000007">
    <property type="protein sequence ID" value="PWG04072.1"/>
    <property type="molecule type" value="Genomic_DNA"/>
</dbReference>
<dbReference type="InterPro" id="IPR019864">
    <property type="entry name" value="Motility-assoc_ABC_GldA"/>
</dbReference>
<dbReference type="AlphaFoldDB" id="A0A2U2J6Z2"/>
<dbReference type="GO" id="GO:0016887">
    <property type="term" value="F:ATP hydrolysis activity"/>
    <property type="evidence" value="ECO:0007669"/>
    <property type="project" value="InterPro"/>
</dbReference>
<dbReference type="InterPro" id="IPR003439">
    <property type="entry name" value="ABC_transporter-like_ATP-bd"/>
</dbReference>
<dbReference type="PANTHER" id="PTHR42711:SF5">
    <property type="entry name" value="ABC TRANSPORTER ATP-BINDING PROTEIN NATA"/>
    <property type="match status" value="1"/>
</dbReference>
<dbReference type="CDD" id="cd03230">
    <property type="entry name" value="ABC_DR_subfamily_A"/>
    <property type="match status" value="1"/>
</dbReference>
<sequence>MSLKVSSVSKNYNTQKALSEVSFTVERGQIIGFLGPNGAGKSTMMKILTGFLKPNSGDVFVDNIDVLENAIEAKQNIGYLPEHNPLYLDMYVREYLQFQAGIFKVDKDQIETCIVQVGLQSEAHKKINQLSKGYQQRVGLAAAILHNPKVLILDEPTTGLDPNQLVEIRELIKELGKDKTVLFSTHIMQEVEAVCDRVIIIKKGKILVDKKLSELKENNIQNIEVTFDYKIEEQFIKRLPNVVSFKNNYDTTWYITFESEEDMRPKIFDFAQENGLKILGLNTQNKNLETLFREVTA</sequence>
<dbReference type="OrthoDB" id="9801987at2"/>
<keyword evidence="5 7" id="KW-0067">ATP-binding</keyword>
<keyword evidence="2" id="KW-0813">Transport</keyword>
<organism evidence="7 8">
    <name type="scientific">Polaribacter aquimarinus</name>
    <dbReference type="NCBI Taxonomy" id="2100726"/>
    <lineage>
        <taxon>Bacteria</taxon>
        <taxon>Pseudomonadati</taxon>
        <taxon>Bacteroidota</taxon>
        <taxon>Flavobacteriia</taxon>
        <taxon>Flavobacteriales</taxon>
        <taxon>Flavobacteriaceae</taxon>
    </lineage>
</organism>
<dbReference type="InterPro" id="IPR050763">
    <property type="entry name" value="ABC_transporter_ATP-binding"/>
</dbReference>
<keyword evidence="3" id="KW-0536">Nodulation</keyword>
<evidence type="ECO:0000313" key="8">
    <source>
        <dbReference type="Proteomes" id="UP000245670"/>
    </source>
</evidence>
<comment type="caution">
    <text evidence="7">The sequence shown here is derived from an EMBL/GenBank/DDBJ whole genome shotgun (WGS) entry which is preliminary data.</text>
</comment>
<name>A0A2U2J6Z2_9FLAO</name>
<proteinExistence type="inferred from homology"/>
<reference evidence="7 8" key="1">
    <citation type="submission" date="2018-05" db="EMBL/GenBank/DDBJ databases">
        <title>Polaribacter aquimarinus sp. nov., isolated from sediment in a sediment of sea.</title>
        <authorList>
            <person name="Lu D."/>
        </authorList>
    </citation>
    <scope>NUCLEOTIDE SEQUENCE [LARGE SCALE GENOMIC DNA]</scope>
    <source>
        <strain evidence="7 8">ZY113</strain>
    </source>
</reference>
<dbReference type="PANTHER" id="PTHR42711">
    <property type="entry name" value="ABC TRANSPORTER ATP-BINDING PROTEIN"/>
    <property type="match status" value="1"/>
</dbReference>
<dbReference type="PROSITE" id="PS50893">
    <property type="entry name" value="ABC_TRANSPORTER_2"/>
    <property type="match status" value="1"/>
</dbReference>
<evidence type="ECO:0000256" key="4">
    <source>
        <dbReference type="ARBA" id="ARBA00022741"/>
    </source>
</evidence>
<dbReference type="InterPro" id="IPR027417">
    <property type="entry name" value="P-loop_NTPase"/>
</dbReference>
<dbReference type="Pfam" id="PF00005">
    <property type="entry name" value="ABC_tran"/>
    <property type="match status" value="1"/>
</dbReference>
<dbReference type="SUPFAM" id="SSF52540">
    <property type="entry name" value="P-loop containing nucleoside triphosphate hydrolases"/>
    <property type="match status" value="1"/>
</dbReference>
<comment type="similarity">
    <text evidence="1">Belongs to the ABC transporter superfamily.</text>
</comment>
<evidence type="ECO:0000256" key="3">
    <source>
        <dbReference type="ARBA" id="ARBA00022458"/>
    </source>
</evidence>
<keyword evidence="8" id="KW-1185">Reference proteome</keyword>